<evidence type="ECO:0000256" key="2">
    <source>
        <dbReference type="ARBA" id="ARBA00007935"/>
    </source>
</evidence>
<feature type="transmembrane region" description="Helical" evidence="8">
    <location>
        <begin position="198"/>
        <end position="220"/>
    </location>
</feature>
<evidence type="ECO:0000256" key="5">
    <source>
        <dbReference type="ARBA" id="ARBA00022692"/>
    </source>
</evidence>
<dbReference type="InterPro" id="IPR037294">
    <property type="entry name" value="ABC_BtuC-like"/>
</dbReference>
<evidence type="ECO:0000313" key="10">
    <source>
        <dbReference type="Proteomes" id="UP000256845"/>
    </source>
</evidence>
<dbReference type="CDD" id="cd06550">
    <property type="entry name" value="TM_ABC_iron-siderophores_like"/>
    <property type="match status" value="1"/>
</dbReference>
<keyword evidence="5 8" id="KW-0812">Transmembrane</keyword>
<dbReference type="PANTHER" id="PTHR30472:SF24">
    <property type="entry name" value="FERRIC ENTEROBACTIN TRANSPORT SYSTEM PERMEASE PROTEIN FEPG"/>
    <property type="match status" value="1"/>
</dbReference>
<sequence length="334" mass="34236">MNSPSARPLIWGPLPVTVVILAVMAGVAVISLGAGAQPIPVSDVISVLARPDDSLASIILWKLRLPRICIAILAGAALAASGFVLQSVTRNPLASPSLTGVTAGASLFIVACIVLFPSVSPLFYPVVGFAGGAVAALITLALCGKGGRSPMRLALAGVTVSFLAAALTTLLMLESGSQSGTLFFWLSGGLQGRSWNHFWMLMPWGVGGILGVLCCLRPMILMSLGDDAAQAMGAHVGLWRYLLVGLSVCLAGAVVSVAGPIGFIGLCIPHLARLMVPNNVLLSLIMAMALGACLLLGADLLARSLAPPRELPVGVLTALIGGPVLIALIYRQAR</sequence>
<keyword evidence="4" id="KW-1003">Cell membrane</keyword>
<dbReference type="GO" id="GO:0022857">
    <property type="term" value="F:transmembrane transporter activity"/>
    <property type="evidence" value="ECO:0007669"/>
    <property type="project" value="InterPro"/>
</dbReference>
<dbReference type="InterPro" id="IPR000522">
    <property type="entry name" value="ABC_transptr_permease_BtuC"/>
</dbReference>
<evidence type="ECO:0000256" key="1">
    <source>
        <dbReference type="ARBA" id="ARBA00004651"/>
    </source>
</evidence>
<proteinExistence type="inferred from homology"/>
<comment type="caution">
    <text evidence="9">The sequence shown here is derived from an EMBL/GenBank/DDBJ whole genome shotgun (WGS) entry which is preliminary data.</text>
</comment>
<feature type="transmembrane region" description="Helical" evidence="8">
    <location>
        <begin position="122"/>
        <end position="142"/>
    </location>
</feature>
<feature type="transmembrane region" description="Helical" evidence="8">
    <location>
        <begin position="313"/>
        <end position="330"/>
    </location>
</feature>
<name>A0A3D9H6S5_9PROT</name>
<reference evidence="9 10" key="1">
    <citation type="submission" date="2018-07" db="EMBL/GenBank/DDBJ databases">
        <title>Genomic Encyclopedia of Type Strains, Phase III (KMG-III): the genomes of soil and plant-associated and newly described type strains.</title>
        <authorList>
            <person name="Whitman W."/>
        </authorList>
    </citation>
    <scope>NUCLEOTIDE SEQUENCE [LARGE SCALE GENOMIC DNA]</scope>
    <source>
        <strain evidence="9 10">CECT 8488</strain>
    </source>
</reference>
<keyword evidence="7 8" id="KW-0472">Membrane</keyword>
<feature type="transmembrane region" description="Helical" evidence="8">
    <location>
        <begin position="97"/>
        <end position="116"/>
    </location>
</feature>
<evidence type="ECO:0000256" key="3">
    <source>
        <dbReference type="ARBA" id="ARBA00022448"/>
    </source>
</evidence>
<gene>
    <name evidence="9" type="ORF">DFP90_11356</name>
</gene>
<comment type="subcellular location">
    <subcellularLocation>
        <location evidence="1">Cell membrane</location>
        <topology evidence="1">Multi-pass membrane protein</topology>
    </subcellularLocation>
</comment>
<organism evidence="9 10">
    <name type="scientific">Aestuariispira insulae</name>
    <dbReference type="NCBI Taxonomy" id="1461337"/>
    <lineage>
        <taxon>Bacteria</taxon>
        <taxon>Pseudomonadati</taxon>
        <taxon>Pseudomonadota</taxon>
        <taxon>Alphaproteobacteria</taxon>
        <taxon>Rhodospirillales</taxon>
        <taxon>Kiloniellaceae</taxon>
        <taxon>Aestuariispira</taxon>
    </lineage>
</organism>
<feature type="transmembrane region" description="Helical" evidence="8">
    <location>
        <begin position="241"/>
        <end position="268"/>
    </location>
</feature>
<comment type="similarity">
    <text evidence="2">Belongs to the binding-protein-dependent transport system permease family. FecCD subfamily.</text>
</comment>
<keyword evidence="6 8" id="KW-1133">Transmembrane helix</keyword>
<evidence type="ECO:0000256" key="7">
    <source>
        <dbReference type="ARBA" id="ARBA00023136"/>
    </source>
</evidence>
<dbReference type="Proteomes" id="UP000256845">
    <property type="component" value="Unassembled WGS sequence"/>
</dbReference>
<dbReference type="SUPFAM" id="SSF81345">
    <property type="entry name" value="ABC transporter involved in vitamin B12 uptake, BtuC"/>
    <property type="match status" value="1"/>
</dbReference>
<keyword evidence="3" id="KW-0813">Transport</keyword>
<evidence type="ECO:0000313" key="9">
    <source>
        <dbReference type="EMBL" id="RED44851.1"/>
    </source>
</evidence>
<feature type="transmembrane region" description="Helical" evidence="8">
    <location>
        <begin position="154"/>
        <end position="173"/>
    </location>
</feature>
<dbReference type="Gene3D" id="1.10.3470.10">
    <property type="entry name" value="ABC transporter involved in vitamin B12 uptake, BtuC"/>
    <property type="match status" value="1"/>
</dbReference>
<evidence type="ECO:0000256" key="6">
    <source>
        <dbReference type="ARBA" id="ARBA00022989"/>
    </source>
</evidence>
<feature type="transmembrane region" description="Helical" evidence="8">
    <location>
        <begin position="12"/>
        <end position="34"/>
    </location>
</feature>
<dbReference type="RefSeq" id="WP_218044758.1">
    <property type="nucleotide sequence ID" value="NZ_QRDW01000013.1"/>
</dbReference>
<dbReference type="Pfam" id="PF01032">
    <property type="entry name" value="FecCD"/>
    <property type="match status" value="1"/>
</dbReference>
<protein>
    <submittedName>
        <fullName evidence="9">Iron complex transport system permease protein</fullName>
    </submittedName>
</protein>
<dbReference type="GO" id="GO:0033214">
    <property type="term" value="P:siderophore-iron import into cell"/>
    <property type="evidence" value="ECO:0007669"/>
    <property type="project" value="TreeGrafter"/>
</dbReference>
<dbReference type="EMBL" id="QRDW01000013">
    <property type="protein sequence ID" value="RED44851.1"/>
    <property type="molecule type" value="Genomic_DNA"/>
</dbReference>
<feature type="transmembrane region" description="Helical" evidence="8">
    <location>
        <begin position="280"/>
        <end position="301"/>
    </location>
</feature>
<dbReference type="AlphaFoldDB" id="A0A3D9H6S5"/>
<accession>A0A3D9H6S5</accession>
<evidence type="ECO:0000256" key="4">
    <source>
        <dbReference type="ARBA" id="ARBA00022475"/>
    </source>
</evidence>
<dbReference type="PANTHER" id="PTHR30472">
    <property type="entry name" value="FERRIC ENTEROBACTIN TRANSPORT SYSTEM PERMEASE PROTEIN"/>
    <property type="match status" value="1"/>
</dbReference>
<keyword evidence="10" id="KW-1185">Reference proteome</keyword>
<evidence type="ECO:0000256" key="8">
    <source>
        <dbReference type="SAM" id="Phobius"/>
    </source>
</evidence>
<dbReference type="GO" id="GO:0005886">
    <property type="term" value="C:plasma membrane"/>
    <property type="evidence" value="ECO:0007669"/>
    <property type="project" value="UniProtKB-SubCell"/>
</dbReference>
<dbReference type="FunFam" id="1.10.3470.10:FF:000001">
    <property type="entry name" value="Vitamin B12 ABC transporter permease BtuC"/>
    <property type="match status" value="1"/>
</dbReference>
<feature type="transmembrane region" description="Helical" evidence="8">
    <location>
        <begin position="65"/>
        <end position="85"/>
    </location>
</feature>